<proteinExistence type="predicted"/>
<dbReference type="InterPro" id="IPR027417">
    <property type="entry name" value="P-loop_NTPase"/>
</dbReference>
<dbReference type="EMBL" id="KN833045">
    <property type="protein sequence ID" value="KIM75544.1"/>
    <property type="molecule type" value="Genomic_DNA"/>
</dbReference>
<name>A0A0C3F697_PILCF</name>
<dbReference type="HOGENOM" id="CLU_018003_0_0_1"/>
<reference evidence="4" key="2">
    <citation type="submission" date="2015-01" db="EMBL/GenBank/DDBJ databases">
        <title>Evolutionary Origins and Diversification of the Mycorrhizal Mutualists.</title>
        <authorList>
            <consortium name="DOE Joint Genome Institute"/>
            <consortium name="Mycorrhizal Genomics Consortium"/>
            <person name="Kohler A."/>
            <person name="Kuo A."/>
            <person name="Nagy L.G."/>
            <person name="Floudas D."/>
            <person name="Copeland A."/>
            <person name="Barry K.W."/>
            <person name="Cichocki N."/>
            <person name="Veneault-Fourrey C."/>
            <person name="LaButti K."/>
            <person name="Lindquist E.A."/>
            <person name="Lipzen A."/>
            <person name="Lundell T."/>
            <person name="Morin E."/>
            <person name="Murat C."/>
            <person name="Riley R."/>
            <person name="Ohm R."/>
            <person name="Sun H."/>
            <person name="Tunlid A."/>
            <person name="Henrissat B."/>
            <person name="Grigoriev I.V."/>
            <person name="Hibbett D.S."/>
            <person name="Martin F."/>
        </authorList>
    </citation>
    <scope>NUCLEOTIDE SEQUENCE [LARGE SCALE GENOMIC DNA]</scope>
    <source>
        <strain evidence="4">F 1598</strain>
    </source>
</reference>
<evidence type="ECO:0000256" key="1">
    <source>
        <dbReference type="SAM" id="Coils"/>
    </source>
</evidence>
<feature type="domain" description="G" evidence="2">
    <location>
        <begin position="15"/>
        <end position="83"/>
    </location>
</feature>
<dbReference type="Proteomes" id="UP000054166">
    <property type="component" value="Unassembled WGS sequence"/>
</dbReference>
<keyword evidence="4" id="KW-1185">Reference proteome</keyword>
<dbReference type="Gene3D" id="3.40.50.300">
    <property type="entry name" value="P-loop containing nucleotide triphosphate hydrolases"/>
    <property type="match status" value="1"/>
</dbReference>
<feature type="coiled-coil region" evidence="1">
    <location>
        <begin position="223"/>
        <end position="273"/>
    </location>
</feature>
<dbReference type="CDD" id="cd00882">
    <property type="entry name" value="Ras_like_GTPase"/>
    <property type="match status" value="1"/>
</dbReference>
<dbReference type="SUPFAM" id="SSF52540">
    <property type="entry name" value="P-loop containing nucleoside triphosphate hydrolases"/>
    <property type="match status" value="1"/>
</dbReference>
<evidence type="ECO:0000259" key="2">
    <source>
        <dbReference type="Pfam" id="PF01926"/>
    </source>
</evidence>
<reference evidence="3 4" key="1">
    <citation type="submission" date="2014-04" db="EMBL/GenBank/DDBJ databases">
        <authorList>
            <consortium name="DOE Joint Genome Institute"/>
            <person name="Kuo A."/>
            <person name="Tarkka M."/>
            <person name="Buscot F."/>
            <person name="Kohler A."/>
            <person name="Nagy L.G."/>
            <person name="Floudas D."/>
            <person name="Copeland A."/>
            <person name="Barry K.W."/>
            <person name="Cichocki N."/>
            <person name="Veneault-Fourrey C."/>
            <person name="LaButti K."/>
            <person name="Lindquist E.A."/>
            <person name="Lipzen A."/>
            <person name="Lundell T."/>
            <person name="Morin E."/>
            <person name="Murat C."/>
            <person name="Sun H."/>
            <person name="Tunlid A."/>
            <person name="Henrissat B."/>
            <person name="Grigoriev I.V."/>
            <person name="Hibbett D.S."/>
            <person name="Martin F."/>
            <person name="Nordberg H.P."/>
            <person name="Cantor M.N."/>
            <person name="Hua S.X."/>
        </authorList>
    </citation>
    <scope>NUCLEOTIDE SEQUENCE [LARGE SCALE GENOMIC DNA]</scope>
    <source>
        <strain evidence="3 4">F 1598</strain>
    </source>
</reference>
<dbReference type="STRING" id="765440.A0A0C3F697"/>
<keyword evidence="1" id="KW-0175">Coiled coil</keyword>
<evidence type="ECO:0000313" key="3">
    <source>
        <dbReference type="EMBL" id="KIM75544.1"/>
    </source>
</evidence>
<dbReference type="OrthoDB" id="8954335at2759"/>
<dbReference type="Pfam" id="PF01926">
    <property type="entry name" value="MMR_HSR1"/>
    <property type="match status" value="1"/>
</dbReference>
<accession>A0A0C3F697</accession>
<gene>
    <name evidence="3" type="ORF">PILCRDRAFT_827101</name>
</gene>
<dbReference type="AlphaFoldDB" id="A0A0C3F697"/>
<organism evidence="3 4">
    <name type="scientific">Piloderma croceum (strain F 1598)</name>
    <dbReference type="NCBI Taxonomy" id="765440"/>
    <lineage>
        <taxon>Eukaryota</taxon>
        <taxon>Fungi</taxon>
        <taxon>Dikarya</taxon>
        <taxon>Basidiomycota</taxon>
        <taxon>Agaricomycotina</taxon>
        <taxon>Agaricomycetes</taxon>
        <taxon>Agaricomycetidae</taxon>
        <taxon>Atheliales</taxon>
        <taxon>Atheliaceae</taxon>
        <taxon>Piloderma</taxon>
    </lineage>
</organism>
<dbReference type="InterPro" id="IPR006073">
    <property type="entry name" value="GTP-bd"/>
</dbReference>
<dbReference type="GO" id="GO:0005525">
    <property type="term" value="F:GTP binding"/>
    <property type="evidence" value="ECO:0007669"/>
    <property type="project" value="InterPro"/>
</dbReference>
<evidence type="ECO:0000313" key="4">
    <source>
        <dbReference type="Proteomes" id="UP000054166"/>
    </source>
</evidence>
<protein>
    <recommendedName>
        <fullName evidence="2">G domain-containing protein</fullName>
    </recommendedName>
</protein>
<dbReference type="InParanoid" id="A0A0C3F697"/>
<sequence length="293" mass="33418">MSINRQQVSKQDRVVAVMGPTGAGKSTFIEYATRQNGQTIGHGLQSCTAEIRTVRVNHPIDGRPVALVDTPGFDDTYKSDTEILTMIANWLVKTYKGNVNLATIVYLHRISDNRMTGSVLKNLEMFATLCGQKAMPNVIIATTMWGEVKKENGERREQELKRDFWRGMVADGCRTERFKDSHDSAWQIIGNMAKKDRAPVLLSHEIVDSHLRLNETQAGIALNKELEKLIKDRKDAARRLREQVQNQNNELVVQELNKRHAEIEEKINQTADQLRELKIPFTRRVRLLFKGRG</sequence>